<dbReference type="Gene3D" id="3.10.100.10">
    <property type="entry name" value="Mannose-Binding Protein A, subunit A"/>
    <property type="match status" value="1"/>
</dbReference>
<dbReference type="InterPro" id="IPR050828">
    <property type="entry name" value="C-type_lectin/matrix_domain"/>
</dbReference>
<dbReference type="SMART" id="SM00034">
    <property type="entry name" value="CLECT"/>
    <property type="match status" value="1"/>
</dbReference>
<dbReference type="PANTHER" id="PTHR45710:SF39">
    <property type="entry name" value="C-TYPE LECTIN DOMAIN FAMILY 4 MEMBER M"/>
    <property type="match status" value="1"/>
</dbReference>
<dbReference type="SUPFAM" id="SSF56436">
    <property type="entry name" value="C-type lectin-like"/>
    <property type="match status" value="1"/>
</dbReference>
<dbReference type="Ensembl" id="ENSPMET00000012380.1">
    <property type="protein sequence ID" value="ENSPMEP00000002515.1"/>
    <property type="gene ID" value="ENSPMEG00000003576.1"/>
</dbReference>
<sequence length="229" mass="26399">MTNLKNKLYSDFNALTHNFTSCKNKSLEVDIQVQNLTQQQNNLMAENSQVKEKNHDLQTEMKTLTEEIKTCKEQKLSQALQIIDEYCPKENKVRNCSSCQKGWIHSQSNCYAVHNAEPKNQKTWEEAREDCRGKSSDLPVVGNEEEKVFVDSNSWKDEEGNMKGFWIGLRAEGGKWKWINGSDLTNQAWIKQQKATDGQCVTSLQNREWKSVRCTDKNGWICEKKALSV</sequence>
<evidence type="ECO:0000256" key="1">
    <source>
        <dbReference type="ARBA" id="ARBA00004401"/>
    </source>
</evidence>
<dbReference type="Pfam" id="PF00059">
    <property type="entry name" value="Lectin_C"/>
    <property type="match status" value="1"/>
</dbReference>
<keyword evidence="3" id="KW-0175">Coiled coil</keyword>
<feature type="coiled-coil region" evidence="3">
    <location>
        <begin position="33"/>
        <end position="74"/>
    </location>
</feature>
<reference evidence="5" key="2">
    <citation type="submission" date="2025-09" db="UniProtKB">
        <authorList>
            <consortium name="Ensembl"/>
        </authorList>
    </citation>
    <scope>IDENTIFICATION</scope>
</reference>
<evidence type="ECO:0000259" key="4">
    <source>
        <dbReference type="PROSITE" id="PS50041"/>
    </source>
</evidence>
<dbReference type="InterPro" id="IPR001304">
    <property type="entry name" value="C-type_lectin-like"/>
</dbReference>
<keyword evidence="2" id="KW-1015">Disulfide bond</keyword>
<evidence type="ECO:0000313" key="5">
    <source>
        <dbReference type="Ensembl" id="ENSPMEP00000002515.1"/>
    </source>
</evidence>
<evidence type="ECO:0000313" key="6">
    <source>
        <dbReference type="Proteomes" id="UP000261480"/>
    </source>
</evidence>
<dbReference type="InterPro" id="IPR018378">
    <property type="entry name" value="C-type_lectin_CS"/>
</dbReference>
<dbReference type="InterPro" id="IPR016187">
    <property type="entry name" value="CTDL_fold"/>
</dbReference>
<dbReference type="InterPro" id="IPR016186">
    <property type="entry name" value="C-type_lectin-like/link_sf"/>
</dbReference>
<dbReference type="PROSITE" id="PS00615">
    <property type="entry name" value="C_TYPE_LECTIN_1"/>
    <property type="match status" value="1"/>
</dbReference>
<protein>
    <recommendedName>
        <fullName evidence="4">C-type lectin domain-containing protein</fullName>
    </recommendedName>
</protein>
<proteinExistence type="predicted"/>
<evidence type="ECO:0000256" key="3">
    <source>
        <dbReference type="SAM" id="Coils"/>
    </source>
</evidence>
<comment type="subcellular location">
    <subcellularLocation>
        <location evidence="1">Cell membrane</location>
        <topology evidence="1">Single-pass type II membrane protein</topology>
    </subcellularLocation>
</comment>
<dbReference type="PANTHER" id="PTHR45710">
    <property type="entry name" value="C-TYPE LECTIN DOMAIN-CONTAINING PROTEIN 180"/>
    <property type="match status" value="1"/>
</dbReference>
<dbReference type="AlphaFoldDB" id="A0A3B3WI73"/>
<accession>A0A3B3WI73</accession>
<reference evidence="5" key="1">
    <citation type="submission" date="2025-08" db="UniProtKB">
        <authorList>
            <consortium name="Ensembl"/>
        </authorList>
    </citation>
    <scope>IDENTIFICATION</scope>
</reference>
<dbReference type="PROSITE" id="PS50041">
    <property type="entry name" value="C_TYPE_LECTIN_2"/>
    <property type="match status" value="1"/>
</dbReference>
<dbReference type="Proteomes" id="UP000261480">
    <property type="component" value="Unplaced"/>
</dbReference>
<evidence type="ECO:0000256" key="2">
    <source>
        <dbReference type="ARBA" id="ARBA00023157"/>
    </source>
</evidence>
<name>A0A3B3WI73_9TELE</name>
<keyword evidence="6" id="KW-1185">Reference proteome</keyword>
<organism evidence="5 6">
    <name type="scientific">Poecilia mexicana</name>
    <dbReference type="NCBI Taxonomy" id="48701"/>
    <lineage>
        <taxon>Eukaryota</taxon>
        <taxon>Metazoa</taxon>
        <taxon>Chordata</taxon>
        <taxon>Craniata</taxon>
        <taxon>Vertebrata</taxon>
        <taxon>Euteleostomi</taxon>
        <taxon>Actinopterygii</taxon>
        <taxon>Neopterygii</taxon>
        <taxon>Teleostei</taxon>
        <taxon>Neoteleostei</taxon>
        <taxon>Acanthomorphata</taxon>
        <taxon>Ovalentaria</taxon>
        <taxon>Atherinomorphae</taxon>
        <taxon>Cyprinodontiformes</taxon>
        <taxon>Poeciliidae</taxon>
        <taxon>Poeciliinae</taxon>
        <taxon>Poecilia</taxon>
    </lineage>
</organism>
<feature type="domain" description="C-type lectin" evidence="4">
    <location>
        <begin position="106"/>
        <end position="223"/>
    </location>
</feature>
<dbReference type="STRING" id="48701.ENSPMEP00000002515"/>
<dbReference type="GO" id="GO:0005886">
    <property type="term" value="C:plasma membrane"/>
    <property type="evidence" value="ECO:0007669"/>
    <property type="project" value="UniProtKB-SubCell"/>
</dbReference>